<dbReference type="RefSeq" id="WP_068867685.1">
    <property type="nucleotide sequence ID" value="NZ_VDCI01000001.1"/>
</dbReference>
<sequence>MFYAEKLKADIESLLKKKRIVPDPEAGRYVIRYASQLPEERRTLNWHDLMDELVLHAVQYGLETIEEQAYIEMACASQSGSCS</sequence>
<comment type="caution">
    <text evidence="1">The sequence shown here is derived from an EMBL/GenBank/DDBJ whole genome shotgun (WGS) entry which is preliminary data.</text>
</comment>
<dbReference type="AlphaFoldDB" id="A0A5C4S4R0"/>
<organism evidence="1 2">
    <name type="scientific">Prosthecochloris vibrioformis</name>
    <name type="common">Chlorobium vibrioforme</name>
    <dbReference type="NCBI Taxonomy" id="1098"/>
    <lineage>
        <taxon>Bacteria</taxon>
        <taxon>Pseudomonadati</taxon>
        <taxon>Chlorobiota</taxon>
        <taxon>Chlorobiia</taxon>
        <taxon>Chlorobiales</taxon>
        <taxon>Chlorobiaceae</taxon>
        <taxon>Prosthecochloris</taxon>
    </lineage>
</organism>
<evidence type="ECO:0000313" key="1">
    <source>
        <dbReference type="EMBL" id="TNJ38099.1"/>
    </source>
</evidence>
<dbReference type="Proteomes" id="UP000309544">
    <property type="component" value="Unassembled WGS sequence"/>
</dbReference>
<protein>
    <submittedName>
        <fullName evidence="1">Uncharacterized protein</fullName>
    </submittedName>
</protein>
<dbReference type="EMBL" id="VDCI01000001">
    <property type="protein sequence ID" value="TNJ38099.1"/>
    <property type="molecule type" value="Genomic_DNA"/>
</dbReference>
<reference evidence="1 2" key="1">
    <citation type="submission" date="2019-05" db="EMBL/GenBank/DDBJ databases">
        <title>Draft Whole-Genome sequence of the green sulfur bacterium Prosthecochloris vibrioformis DSM 260.</title>
        <authorList>
            <person name="Meyer T.E."/>
            <person name="Kyndt J.A."/>
        </authorList>
    </citation>
    <scope>NUCLEOTIDE SEQUENCE [LARGE SCALE GENOMIC DNA]</scope>
    <source>
        <strain evidence="1 2">DSM 260</strain>
    </source>
</reference>
<proteinExistence type="predicted"/>
<evidence type="ECO:0000313" key="2">
    <source>
        <dbReference type="Proteomes" id="UP000309544"/>
    </source>
</evidence>
<keyword evidence="2" id="KW-1185">Reference proteome</keyword>
<name>A0A5C4S4R0_PROVB</name>
<accession>A0A5C4S4R0</accession>
<gene>
    <name evidence="1" type="ORF">FGF68_02655</name>
</gene>